<sequence length="229" mass="24581">MSLLLALTLGCLTAASLGQSHTVCNPVTGLCFEQFSNSALNVTVGFALPPKQNKIFANEVLVLGSFPLPYRFAGITLGQSDNDVRRAQQGSITLAWYSIFESAEAAAKTPFSTDYCRGEISSLGSTHTLTPLIAAPIATTFSPLTTWGNGGAQFIFRCRNCNIVTQYFAMHDKAKLTTVISTSYPVYIDSTWTLANLSLAGSQHQQFTLDTKAARFANYSSILSAAGLL</sequence>
<accession>A0AAD6ZKQ5</accession>
<evidence type="ECO:0000256" key="1">
    <source>
        <dbReference type="SAM" id="SignalP"/>
    </source>
</evidence>
<keyword evidence="4" id="KW-1185">Reference proteome</keyword>
<feature type="chain" id="PRO_5041903371" description="Cellobiose dehydrogenase-like cytochrome domain-containing protein" evidence="1">
    <location>
        <begin position="19"/>
        <end position="229"/>
    </location>
</feature>
<gene>
    <name evidence="3" type="ORF">DFH08DRAFT_1084752</name>
</gene>
<reference evidence="3" key="1">
    <citation type="submission" date="2023-03" db="EMBL/GenBank/DDBJ databases">
        <title>Massive genome expansion in bonnet fungi (Mycena s.s.) driven by repeated elements and novel gene families across ecological guilds.</title>
        <authorList>
            <consortium name="Lawrence Berkeley National Laboratory"/>
            <person name="Harder C.B."/>
            <person name="Miyauchi S."/>
            <person name="Viragh M."/>
            <person name="Kuo A."/>
            <person name="Thoen E."/>
            <person name="Andreopoulos B."/>
            <person name="Lu D."/>
            <person name="Skrede I."/>
            <person name="Drula E."/>
            <person name="Henrissat B."/>
            <person name="Morin E."/>
            <person name="Kohler A."/>
            <person name="Barry K."/>
            <person name="LaButti K."/>
            <person name="Morin E."/>
            <person name="Salamov A."/>
            <person name="Lipzen A."/>
            <person name="Mereny Z."/>
            <person name="Hegedus B."/>
            <person name="Baldrian P."/>
            <person name="Stursova M."/>
            <person name="Weitz H."/>
            <person name="Taylor A."/>
            <person name="Grigoriev I.V."/>
            <person name="Nagy L.G."/>
            <person name="Martin F."/>
            <person name="Kauserud H."/>
        </authorList>
    </citation>
    <scope>NUCLEOTIDE SEQUENCE</scope>
    <source>
        <strain evidence="3">CBHHK002</strain>
    </source>
</reference>
<evidence type="ECO:0000313" key="4">
    <source>
        <dbReference type="Proteomes" id="UP001218218"/>
    </source>
</evidence>
<name>A0AAD6ZKQ5_9AGAR</name>
<keyword evidence="1" id="KW-0732">Signal</keyword>
<dbReference type="InterPro" id="IPR015920">
    <property type="entry name" value="Cellobiose_DH-like_cyt"/>
</dbReference>
<evidence type="ECO:0000313" key="3">
    <source>
        <dbReference type="EMBL" id="KAJ7327608.1"/>
    </source>
</evidence>
<organism evidence="3 4">
    <name type="scientific">Mycena albidolilacea</name>
    <dbReference type="NCBI Taxonomy" id="1033008"/>
    <lineage>
        <taxon>Eukaryota</taxon>
        <taxon>Fungi</taxon>
        <taxon>Dikarya</taxon>
        <taxon>Basidiomycota</taxon>
        <taxon>Agaricomycotina</taxon>
        <taxon>Agaricomycetes</taxon>
        <taxon>Agaricomycetidae</taxon>
        <taxon>Agaricales</taxon>
        <taxon>Marasmiineae</taxon>
        <taxon>Mycenaceae</taxon>
        <taxon>Mycena</taxon>
    </lineage>
</organism>
<proteinExistence type="predicted"/>
<dbReference type="Pfam" id="PF16010">
    <property type="entry name" value="CDH-cyt"/>
    <property type="match status" value="1"/>
</dbReference>
<dbReference type="EMBL" id="JARIHO010000041">
    <property type="protein sequence ID" value="KAJ7327608.1"/>
    <property type="molecule type" value="Genomic_DNA"/>
</dbReference>
<protein>
    <recommendedName>
        <fullName evidence="2">Cellobiose dehydrogenase-like cytochrome domain-containing protein</fullName>
    </recommendedName>
</protein>
<dbReference type="Proteomes" id="UP001218218">
    <property type="component" value="Unassembled WGS sequence"/>
</dbReference>
<dbReference type="SUPFAM" id="SSF49344">
    <property type="entry name" value="CBD9-like"/>
    <property type="match status" value="1"/>
</dbReference>
<comment type="caution">
    <text evidence="3">The sequence shown here is derived from an EMBL/GenBank/DDBJ whole genome shotgun (WGS) entry which is preliminary data.</text>
</comment>
<dbReference type="Gene3D" id="2.60.40.1210">
    <property type="entry name" value="Cellobiose dehydrogenase, cytochrome domain"/>
    <property type="match status" value="1"/>
</dbReference>
<feature type="signal peptide" evidence="1">
    <location>
        <begin position="1"/>
        <end position="18"/>
    </location>
</feature>
<feature type="domain" description="Cellobiose dehydrogenase-like cytochrome" evidence="2">
    <location>
        <begin position="24"/>
        <end position="220"/>
    </location>
</feature>
<evidence type="ECO:0000259" key="2">
    <source>
        <dbReference type="Pfam" id="PF16010"/>
    </source>
</evidence>
<dbReference type="AlphaFoldDB" id="A0AAD6ZKQ5"/>